<dbReference type="AlphaFoldDB" id="A0A841LHI3"/>
<accession>A0A841LHI3</accession>
<proteinExistence type="predicted"/>
<dbReference type="Proteomes" id="UP000538147">
    <property type="component" value="Unassembled WGS sequence"/>
</dbReference>
<organism evidence="1 2">
    <name type="scientific">Polymorphobacter multimanifer</name>
    <dbReference type="NCBI Taxonomy" id="1070431"/>
    <lineage>
        <taxon>Bacteria</taxon>
        <taxon>Pseudomonadati</taxon>
        <taxon>Pseudomonadota</taxon>
        <taxon>Alphaproteobacteria</taxon>
        <taxon>Sphingomonadales</taxon>
        <taxon>Sphingosinicellaceae</taxon>
        <taxon>Polymorphobacter</taxon>
    </lineage>
</organism>
<evidence type="ECO:0000313" key="1">
    <source>
        <dbReference type="EMBL" id="MBB6229275.1"/>
    </source>
</evidence>
<gene>
    <name evidence="1" type="ORF">FHS79_003476</name>
</gene>
<keyword evidence="2" id="KW-1185">Reference proteome</keyword>
<sequence>TEVAFPGQILSAKHQLVAEPYVFADAGWVWNRFAPAGGDPRAIGSLGAGVRTNWGDRARLDMALAFPTRTAGPTQAGDVRFLLTLTTRLLPWGGRS</sequence>
<dbReference type="EMBL" id="JACIIV010000039">
    <property type="protein sequence ID" value="MBB6229275.1"/>
    <property type="molecule type" value="Genomic_DNA"/>
</dbReference>
<comment type="caution">
    <text evidence="1">The sequence shown here is derived from an EMBL/GenBank/DDBJ whole genome shotgun (WGS) entry which is preliminary data.</text>
</comment>
<evidence type="ECO:0000313" key="2">
    <source>
        <dbReference type="Proteomes" id="UP000538147"/>
    </source>
</evidence>
<protein>
    <submittedName>
        <fullName evidence="1">Hemolysin activation/secretion protein</fullName>
    </submittedName>
</protein>
<name>A0A841LHI3_9SPHN</name>
<reference evidence="1 2" key="1">
    <citation type="submission" date="2020-08" db="EMBL/GenBank/DDBJ databases">
        <title>Genomic Encyclopedia of Type Strains, Phase IV (KMG-IV): sequencing the most valuable type-strain genomes for metagenomic binning, comparative biology and taxonomic classification.</title>
        <authorList>
            <person name="Goeker M."/>
        </authorList>
    </citation>
    <scope>NUCLEOTIDE SEQUENCE [LARGE SCALE GENOMIC DNA]</scope>
    <source>
        <strain evidence="1 2">DSM 102189</strain>
    </source>
</reference>
<dbReference type="Gene3D" id="2.40.160.50">
    <property type="entry name" value="membrane protein fhac: a member of the omp85/tpsb transporter family"/>
    <property type="match status" value="1"/>
</dbReference>
<feature type="non-terminal residue" evidence="1">
    <location>
        <position position="1"/>
    </location>
</feature>